<keyword evidence="5 8" id="KW-1133">Transmembrane helix</keyword>
<feature type="transmembrane region" description="Helical" evidence="8">
    <location>
        <begin position="163"/>
        <end position="183"/>
    </location>
</feature>
<dbReference type="Pfam" id="PF02386">
    <property type="entry name" value="TrkH"/>
    <property type="match status" value="1"/>
</dbReference>
<feature type="transmembrane region" description="Helical" evidence="8">
    <location>
        <begin position="409"/>
        <end position="430"/>
    </location>
</feature>
<organism evidence="9 10">
    <name type="scientific">Mesobacterium hydrothermale</name>
    <dbReference type="NCBI Taxonomy" id="3111907"/>
    <lineage>
        <taxon>Bacteria</taxon>
        <taxon>Pseudomonadati</taxon>
        <taxon>Pseudomonadota</taxon>
        <taxon>Alphaproteobacteria</taxon>
        <taxon>Rhodobacterales</taxon>
        <taxon>Roseobacteraceae</taxon>
        <taxon>Mesobacterium</taxon>
    </lineage>
</organism>
<keyword evidence="4 8" id="KW-0812">Transmembrane</keyword>
<feature type="transmembrane region" description="Helical" evidence="8">
    <location>
        <begin position="301"/>
        <end position="332"/>
    </location>
</feature>
<proteinExistence type="predicted"/>
<sequence>MIKRVTHRIRRIGALHLPPPALLAVFYLGTILLGALLLWLPVSHHGGVGPGIAIFTSTSAVTVTGLALVDTGAAFTGFGQAVIAVLIQLGGLGLMTFAVLVLGALGIPVGMPQRLILREDLNQTSLSNLTVLVRIIFTVALICQAVGALLLCLVFVPQFGWNGIWQAVFHSVSAFNNAGFALHPDSLSHWVGDPVVNLVIPALFILGGLGFIVLGDIYQKRRWHRLTVHSKLMIAGSGVLIVGGSVLFGLMEWSNPETMGNLSVAEKLWASWFQGVSPRTAGFNTINTGGMHDSTTMLTMVLMLIGGGSTSTAGGIKVTTVAVLLLATVAFFRRRTSMHAFGRSLGLEEVMKVMALTTISMLIVLTSIFLISISHDGQFVDLVFEVTSAFGTAGLSRGATHELDTLGRAVIMFTMFVGRVGPLVVGFFLATRSTPRVKFPAGQIYLG</sequence>
<feature type="transmembrane region" description="Helical" evidence="8">
    <location>
        <begin position="195"/>
        <end position="218"/>
    </location>
</feature>
<feature type="transmembrane region" description="Helical" evidence="8">
    <location>
        <begin position="21"/>
        <end position="42"/>
    </location>
</feature>
<dbReference type="PANTHER" id="PTHR32024">
    <property type="entry name" value="TRK SYSTEM POTASSIUM UPTAKE PROTEIN TRKG-RELATED"/>
    <property type="match status" value="1"/>
</dbReference>
<evidence type="ECO:0000256" key="2">
    <source>
        <dbReference type="ARBA" id="ARBA00022448"/>
    </source>
</evidence>
<dbReference type="PANTHER" id="PTHR32024:SF1">
    <property type="entry name" value="KTR SYSTEM POTASSIUM UPTAKE PROTEIN B"/>
    <property type="match status" value="1"/>
</dbReference>
<dbReference type="Proteomes" id="UP001348149">
    <property type="component" value="Unassembled WGS sequence"/>
</dbReference>
<evidence type="ECO:0000256" key="6">
    <source>
        <dbReference type="ARBA" id="ARBA00023065"/>
    </source>
</evidence>
<evidence type="ECO:0000256" key="1">
    <source>
        <dbReference type="ARBA" id="ARBA00004651"/>
    </source>
</evidence>
<feature type="transmembrane region" description="Helical" evidence="8">
    <location>
        <begin position="353"/>
        <end position="373"/>
    </location>
</feature>
<dbReference type="InterPro" id="IPR003445">
    <property type="entry name" value="Cat_transpt"/>
</dbReference>
<keyword evidence="10" id="KW-1185">Reference proteome</keyword>
<evidence type="ECO:0000256" key="5">
    <source>
        <dbReference type="ARBA" id="ARBA00022989"/>
    </source>
</evidence>
<comment type="caution">
    <text evidence="9">The sequence shown here is derived from an EMBL/GenBank/DDBJ whole genome shotgun (WGS) entry which is preliminary data.</text>
</comment>
<dbReference type="RefSeq" id="WP_326296404.1">
    <property type="nucleotide sequence ID" value="NZ_JAYLLH010000005.1"/>
</dbReference>
<evidence type="ECO:0000313" key="9">
    <source>
        <dbReference type="EMBL" id="MEC3860781.1"/>
    </source>
</evidence>
<evidence type="ECO:0000313" key="10">
    <source>
        <dbReference type="Proteomes" id="UP001348149"/>
    </source>
</evidence>
<dbReference type="EMBL" id="JAYLLH010000005">
    <property type="protein sequence ID" value="MEC3860781.1"/>
    <property type="molecule type" value="Genomic_DNA"/>
</dbReference>
<comment type="subcellular location">
    <subcellularLocation>
        <location evidence="1">Cell membrane</location>
        <topology evidence="1">Multi-pass membrane protein</topology>
    </subcellularLocation>
</comment>
<evidence type="ECO:0000256" key="8">
    <source>
        <dbReference type="SAM" id="Phobius"/>
    </source>
</evidence>
<name>A0ABU6HFL9_9RHOB</name>
<keyword evidence="6" id="KW-0406">Ion transport</keyword>
<evidence type="ECO:0000256" key="4">
    <source>
        <dbReference type="ARBA" id="ARBA00022692"/>
    </source>
</evidence>
<feature type="transmembrane region" description="Helical" evidence="8">
    <location>
        <begin position="131"/>
        <end position="156"/>
    </location>
</feature>
<keyword evidence="2" id="KW-0813">Transport</keyword>
<reference evidence="9 10" key="1">
    <citation type="submission" date="2024-01" db="EMBL/GenBank/DDBJ databases">
        <title>Mesobacterium rodlantinim sp. nov., isolated from shallow sea hydrothermal systems off Kueishantao Island.</title>
        <authorList>
            <person name="Su Z."/>
            <person name="Tang K."/>
        </authorList>
    </citation>
    <scope>NUCLEOTIDE SEQUENCE [LARGE SCALE GENOMIC DNA]</scope>
    <source>
        <strain evidence="9 10">TK19101</strain>
    </source>
</reference>
<protein>
    <submittedName>
        <fullName evidence="9">Potassium transporter TrkG</fullName>
    </submittedName>
</protein>
<keyword evidence="7 8" id="KW-0472">Membrane</keyword>
<feature type="transmembrane region" description="Helical" evidence="8">
    <location>
        <begin position="48"/>
        <end position="69"/>
    </location>
</feature>
<gene>
    <name evidence="9" type="ORF">VK792_05750</name>
</gene>
<keyword evidence="3" id="KW-1003">Cell membrane</keyword>
<evidence type="ECO:0000256" key="7">
    <source>
        <dbReference type="ARBA" id="ARBA00023136"/>
    </source>
</evidence>
<accession>A0ABU6HFL9</accession>
<evidence type="ECO:0000256" key="3">
    <source>
        <dbReference type="ARBA" id="ARBA00022475"/>
    </source>
</evidence>
<feature type="transmembrane region" description="Helical" evidence="8">
    <location>
        <begin position="230"/>
        <end position="251"/>
    </location>
</feature>
<feature type="transmembrane region" description="Helical" evidence="8">
    <location>
        <begin position="81"/>
        <end position="111"/>
    </location>
</feature>